<evidence type="ECO:0000256" key="2">
    <source>
        <dbReference type="ARBA" id="ARBA00022475"/>
    </source>
</evidence>
<evidence type="ECO:0000256" key="9">
    <source>
        <dbReference type="ARBA" id="ARBA00023180"/>
    </source>
</evidence>
<feature type="transmembrane region" description="Helical" evidence="14">
    <location>
        <begin position="415"/>
        <end position="431"/>
    </location>
</feature>
<dbReference type="PRINTS" id="PR00248">
    <property type="entry name" value="GPCRMGR"/>
</dbReference>
<dbReference type="KEGG" id="spu:577824"/>
<keyword evidence="17" id="KW-1185">Reference proteome</keyword>
<feature type="transmembrane region" description="Helical" evidence="14">
    <location>
        <begin position="490"/>
        <end position="507"/>
    </location>
</feature>
<keyword evidence="12" id="KW-0175">Coiled coil</keyword>
<name>A0A7M7STX1_STRPU</name>
<keyword evidence="8" id="KW-0675">Receptor</keyword>
<dbReference type="OrthoDB" id="17569at2759"/>
<dbReference type="InterPro" id="IPR000337">
    <property type="entry name" value="GPCR_3"/>
</dbReference>
<feature type="region of interest" description="Disordered" evidence="13">
    <location>
        <begin position="698"/>
        <end position="728"/>
    </location>
</feature>
<reference evidence="17" key="1">
    <citation type="submission" date="2015-02" db="EMBL/GenBank/DDBJ databases">
        <title>Genome sequencing for Strongylocentrotus purpuratus.</title>
        <authorList>
            <person name="Murali S."/>
            <person name="Liu Y."/>
            <person name="Vee V."/>
            <person name="English A."/>
            <person name="Wang M."/>
            <person name="Skinner E."/>
            <person name="Han Y."/>
            <person name="Muzny D.M."/>
            <person name="Worley K.C."/>
            <person name="Gibbs R.A."/>
        </authorList>
    </citation>
    <scope>NUCLEOTIDE SEQUENCE</scope>
</reference>
<dbReference type="GO" id="GO:0007214">
    <property type="term" value="P:gamma-aminobutyric acid signaling pathway"/>
    <property type="evidence" value="ECO:0000318"/>
    <property type="project" value="GO_Central"/>
</dbReference>
<evidence type="ECO:0000256" key="6">
    <source>
        <dbReference type="ARBA" id="ARBA00023040"/>
    </source>
</evidence>
<dbReference type="InParanoid" id="A0A7M7STX1"/>
<dbReference type="Proteomes" id="UP000007110">
    <property type="component" value="Unassembled WGS sequence"/>
</dbReference>
<dbReference type="GO" id="GO:0038039">
    <property type="term" value="C:G protein-coupled receptor heterodimeric complex"/>
    <property type="evidence" value="ECO:0000318"/>
    <property type="project" value="GO_Central"/>
</dbReference>
<feature type="transmembrane region" description="Helical" evidence="14">
    <location>
        <begin position="543"/>
        <end position="566"/>
    </location>
</feature>
<dbReference type="FunFam" id="3.40.50.2300:FF:000751">
    <property type="match status" value="1"/>
</dbReference>
<dbReference type="GO" id="GO:0004965">
    <property type="term" value="F:G protein-coupled GABA receptor activity"/>
    <property type="evidence" value="ECO:0000318"/>
    <property type="project" value="GO_Central"/>
</dbReference>
<evidence type="ECO:0000256" key="5">
    <source>
        <dbReference type="ARBA" id="ARBA00022989"/>
    </source>
</evidence>
<dbReference type="GeneID" id="577824"/>
<dbReference type="InterPro" id="IPR002455">
    <property type="entry name" value="GPCR3_GABA-B"/>
</dbReference>
<evidence type="ECO:0000256" key="10">
    <source>
        <dbReference type="ARBA" id="ARBA00023224"/>
    </source>
</evidence>
<dbReference type="OMA" id="ARYVIMS"/>
<feature type="domain" description="G-protein coupled receptors family 3 profile" evidence="15">
    <location>
        <begin position="381"/>
        <end position="635"/>
    </location>
</feature>
<keyword evidence="2" id="KW-1003">Cell membrane</keyword>
<sequence>MYKELYNTSTTKIMVLGAGCSIVTQPTAQASHLWNLLQLSYSSASPKLSERDLFPKFFRMFPPETVFNVVKFAMLHHFNWRKVATLHQTIELFSLPTADFLTGARLQGIEIIASESFSEDPSLQVTNLKKQGARIIIGNFYENRARQVFCQAYKDGLYGEKYVWIITGWYSNEWWRVRDPAHPHDCTSEQMDEAVRGYFTTDALPLSLAQHPGVSGKTTEQFWEEYNEYVGGNPESLSGYQEAPYGYDSVWTIALMLQEAEEMLQRMDPPKSIADFSYDDDEIADIFYNIMNKTNFEGVSGPVQFTAAGDRKGLMQVERQIGNTEVRVGIYDPSRNPGDELTWSQENPIIWQGGRPPLDSIIERETRVNISFAIFIVMTALALAGIIMAVAFLAFNIKYRAKRYIKMSSPKMNNLILGGGILAYLSIIFPGVDSIDIDDVTFVWMCRSNLWSLAIGFSMAFGAMFTKTWRVHRIFTTKTAMRTMIKDYQLYGVVMVLIILDIIVFGFREIFDPIFLDVQTSRQNQDEDVVLVLLRRTCTSHYVVYWNGSLLVLNGLLLVFGAFLAWETRKVTVPALNDSKYIGMSVYNVVVLSFVGVPVSLVLDDVNAHYAIIANFVFFATTLTLCMVFVPKLRVRNEVEPKGTMFSTMGNSHNQQSITEPAPDKKIRMLSDRIENLQDRLDKKNNRIKELESCVIPSSDATKGECSSDLSTERCEEAREQAGPSHHR</sequence>
<dbReference type="PRINTS" id="PR01176">
    <property type="entry name" value="GABABRECEPTR"/>
</dbReference>
<evidence type="ECO:0000256" key="8">
    <source>
        <dbReference type="ARBA" id="ARBA00023170"/>
    </source>
</evidence>
<dbReference type="PANTHER" id="PTHR10519">
    <property type="entry name" value="GABA-B RECEPTOR"/>
    <property type="match status" value="1"/>
</dbReference>
<dbReference type="PROSITE" id="PS50259">
    <property type="entry name" value="G_PROTEIN_RECEP_F3_4"/>
    <property type="match status" value="1"/>
</dbReference>
<feature type="coiled-coil region" evidence="12">
    <location>
        <begin position="667"/>
        <end position="694"/>
    </location>
</feature>
<keyword evidence="7 14" id="KW-0472">Membrane</keyword>
<keyword evidence="6" id="KW-0297">G-protein coupled receptor</keyword>
<evidence type="ECO:0000256" key="7">
    <source>
        <dbReference type="ARBA" id="ARBA00023136"/>
    </source>
</evidence>
<feature type="transmembrane region" description="Helical" evidence="14">
    <location>
        <begin position="609"/>
        <end position="630"/>
    </location>
</feature>
<evidence type="ECO:0000256" key="3">
    <source>
        <dbReference type="ARBA" id="ARBA00022692"/>
    </source>
</evidence>
<dbReference type="SUPFAM" id="SSF53822">
    <property type="entry name" value="Periplasmic binding protein-like I"/>
    <property type="match status" value="1"/>
</dbReference>
<dbReference type="PANTHER" id="PTHR10519:SF78">
    <property type="entry name" value="G-PROTEIN COUPLED RECEPTORS FAMILY 3 PROFILE DOMAIN-CONTAINING PROTEIN"/>
    <property type="match status" value="1"/>
</dbReference>
<dbReference type="Pfam" id="PF01094">
    <property type="entry name" value="ANF_receptor"/>
    <property type="match status" value="1"/>
</dbReference>
<evidence type="ECO:0000256" key="4">
    <source>
        <dbReference type="ARBA" id="ARBA00022729"/>
    </source>
</evidence>
<dbReference type="InterPro" id="IPR001828">
    <property type="entry name" value="ANF_lig-bd_rcpt"/>
</dbReference>
<dbReference type="Gene3D" id="3.40.50.2300">
    <property type="match status" value="2"/>
</dbReference>
<dbReference type="CDD" id="cd15047">
    <property type="entry name" value="7tmC_GABA-B-like"/>
    <property type="match status" value="1"/>
</dbReference>
<keyword evidence="5 14" id="KW-1133">Transmembrane helix</keyword>
<dbReference type="InterPro" id="IPR017978">
    <property type="entry name" value="GPCR_3_C"/>
</dbReference>
<evidence type="ECO:0000256" key="14">
    <source>
        <dbReference type="SAM" id="Phobius"/>
    </source>
</evidence>
<keyword evidence="10" id="KW-0807">Transducer</keyword>
<dbReference type="FunFam" id="3.40.50.2300:FF:000063">
    <property type="entry name" value="Gamma-aminobutyric acid type B receptor subunit"/>
    <property type="match status" value="1"/>
</dbReference>
<keyword evidence="9" id="KW-0325">Glycoprotein</keyword>
<dbReference type="EnsemblMetazoa" id="XM_030975019">
    <property type="protein sequence ID" value="XP_030830879"/>
    <property type="gene ID" value="LOC577824"/>
</dbReference>
<accession>A0A7M7STX1</accession>
<evidence type="ECO:0000259" key="15">
    <source>
        <dbReference type="PROSITE" id="PS50259"/>
    </source>
</evidence>
<keyword evidence="3 14" id="KW-0812">Transmembrane</keyword>
<dbReference type="InterPro" id="IPR017979">
    <property type="entry name" value="GPCR_3_CS"/>
</dbReference>
<evidence type="ECO:0000256" key="11">
    <source>
        <dbReference type="ARBA" id="ARBA00073785"/>
    </source>
</evidence>
<feature type="transmembrane region" description="Helical" evidence="14">
    <location>
        <begin position="451"/>
        <end position="469"/>
    </location>
</feature>
<dbReference type="AlphaFoldDB" id="A0A7M7STX1"/>
<dbReference type="PROSITE" id="PS00981">
    <property type="entry name" value="G_PROTEIN_RECEP_F3_3"/>
    <property type="match status" value="1"/>
</dbReference>
<evidence type="ECO:0000256" key="13">
    <source>
        <dbReference type="SAM" id="MobiDB-lite"/>
    </source>
</evidence>
<evidence type="ECO:0000256" key="12">
    <source>
        <dbReference type="SAM" id="Coils"/>
    </source>
</evidence>
<proteinExistence type="predicted"/>
<dbReference type="InterPro" id="IPR028082">
    <property type="entry name" value="Peripla_BP_I"/>
</dbReference>
<evidence type="ECO:0000313" key="16">
    <source>
        <dbReference type="EnsemblMetazoa" id="XP_030830879"/>
    </source>
</evidence>
<reference evidence="16" key="2">
    <citation type="submission" date="2021-01" db="UniProtKB">
        <authorList>
            <consortium name="EnsemblMetazoa"/>
        </authorList>
    </citation>
    <scope>IDENTIFICATION</scope>
</reference>
<dbReference type="RefSeq" id="XP_030830879.1">
    <property type="nucleotide sequence ID" value="XM_030975019.1"/>
</dbReference>
<evidence type="ECO:0000313" key="17">
    <source>
        <dbReference type="Proteomes" id="UP000007110"/>
    </source>
</evidence>
<feature type="transmembrane region" description="Helical" evidence="14">
    <location>
        <begin position="370"/>
        <end position="395"/>
    </location>
</feature>
<dbReference type="CDD" id="cd06366">
    <property type="entry name" value="PBP1_GABAb_receptor"/>
    <property type="match status" value="1"/>
</dbReference>
<keyword evidence="4" id="KW-0732">Signal</keyword>
<protein>
    <recommendedName>
        <fullName evidence="11">Gamma-aminobutyric acid type B receptor subunit 2</fullName>
    </recommendedName>
</protein>
<dbReference type="Pfam" id="PF00003">
    <property type="entry name" value="7tm_3"/>
    <property type="match status" value="1"/>
</dbReference>
<feature type="transmembrane region" description="Helical" evidence="14">
    <location>
        <begin position="586"/>
        <end position="603"/>
    </location>
</feature>
<feature type="compositionally biased region" description="Basic and acidic residues" evidence="13">
    <location>
        <begin position="711"/>
        <end position="720"/>
    </location>
</feature>
<comment type="subcellular location">
    <subcellularLocation>
        <location evidence="1">Cell membrane</location>
        <topology evidence="1">Multi-pass membrane protein</topology>
    </subcellularLocation>
</comment>
<dbReference type="PRINTS" id="PR01177">
    <property type="entry name" value="GABAB1RECPTR"/>
</dbReference>
<evidence type="ECO:0000256" key="1">
    <source>
        <dbReference type="ARBA" id="ARBA00004651"/>
    </source>
</evidence>
<organism evidence="16 17">
    <name type="scientific">Strongylocentrotus purpuratus</name>
    <name type="common">Purple sea urchin</name>
    <dbReference type="NCBI Taxonomy" id="7668"/>
    <lineage>
        <taxon>Eukaryota</taxon>
        <taxon>Metazoa</taxon>
        <taxon>Echinodermata</taxon>
        <taxon>Eleutherozoa</taxon>
        <taxon>Echinozoa</taxon>
        <taxon>Echinoidea</taxon>
        <taxon>Euechinoidea</taxon>
        <taxon>Echinacea</taxon>
        <taxon>Camarodonta</taxon>
        <taxon>Echinidea</taxon>
        <taxon>Strongylocentrotidae</taxon>
        <taxon>Strongylocentrotus</taxon>
    </lineage>
</organism>